<organism evidence="2 3">
    <name type="scientific">Coprinellus micaceus</name>
    <name type="common">Glistening ink-cap mushroom</name>
    <name type="synonym">Coprinus micaceus</name>
    <dbReference type="NCBI Taxonomy" id="71717"/>
    <lineage>
        <taxon>Eukaryota</taxon>
        <taxon>Fungi</taxon>
        <taxon>Dikarya</taxon>
        <taxon>Basidiomycota</taxon>
        <taxon>Agaricomycotina</taxon>
        <taxon>Agaricomycetes</taxon>
        <taxon>Agaricomycetidae</taxon>
        <taxon>Agaricales</taxon>
        <taxon>Agaricineae</taxon>
        <taxon>Psathyrellaceae</taxon>
        <taxon>Coprinellus</taxon>
    </lineage>
</organism>
<comment type="caution">
    <text evidence="2">The sequence shown here is derived from an EMBL/GenBank/DDBJ whole genome shotgun (WGS) entry which is preliminary data.</text>
</comment>
<gene>
    <name evidence="2" type="ORF">FA13DRAFT_280987</name>
</gene>
<feature type="region of interest" description="Disordered" evidence="1">
    <location>
        <begin position="1"/>
        <end position="44"/>
    </location>
</feature>
<sequence length="197" mass="22179">MLATASFQPSRPHVLATPFPSPSRTHPALDYSNTPEATPPPLNNPSPRFRCLTIFAFSCFSNRAVSPRHRDRPNPIIQVREELEKALRPDLQEPTFELIQLEVQRRYYAKWHTALSSRPPYLHDRARVMTVLFPYWMGNSVAEVFSGASALSAPSAFATNSLAIEGSEHIPRRTSTQIAVAKLSRRPINDEETGCLR</sequence>
<evidence type="ECO:0000256" key="1">
    <source>
        <dbReference type="SAM" id="MobiDB-lite"/>
    </source>
</evidence>
<protein>
    <submittedName>
        <fullName evidence="2">Uncharacterized protein</fullName>
    </submittedName>
</protein>
<dbReference type="EMBL" id="QPFP01000159">
    <property type="protein sequence ID" value="TEB20044.1"/>
    <property type="molecule type" value="Genomic_DNA"/>
</dbReference>
<reference evidence="2 3" key="1">
    <citation type="journal article" date="2019" name="Nat. Ecol. Evol.">
        <title>Megaphylogeny resolves global patterns of mushroom evolution.</title>
        <authorList>
            <person name="Varga T."/>
            <person name="Krizsan K."/>
            <person name="Foldi C."/>
            <person name="Dima B."/>
            <person name="Sanchez-Garcia M."/>
            <person name="Sanchez-Ramirez S."/>
            <person name="Szollosi G.J."/>
            <person name="Szarkandi J.G."/>
            <person name="Papp V."/>
            <person name="Albert L."/>
            <person name="Andreopoulos W."/>
            <person name="Angelini C."/>
            <person name="Antonin V."/>
            <person name="Barry K.W."/>
            <person name="Bougher N.L."/>
            <person name="Buchanan P."/>
            <person name="Buyck B."/>
            <person name="Bense V."/>
            <person name="Catcheside P."/>
            <person name="Chovatia M."/>
            <person name="Cooper J."/>
            <person name="Damon W."/>
            <person name="Desjardin D."/>
            <person name="Finy P."/>
            <person name="Geml J."/>
            <person name="Haridas S."/>
            <person name="Hughes K."/>
            <person name="Justo A."/>
            <person name="Karasinski D."/>
            <person name="Kautmanova I."/>
            <person name="Kiss B."/>
            <person name="Kocsube S."/>
            <person name="Kotiranta H."/>
            <person name="LaButti K.M."/>
            <person name="Lechner B.E."/>
            <person name="Liimatainen K."/>
            <person name="Lipzen A."/>
            <person name="Lukacs Z."/>
            <person name="Mihaltcheva S."/>
            <person name="Morgado L.N."/>
            <person name="Niskanen T."/>
            <person name="Noordeloos M.E."/>
            <person name="Ohm R.A."/>
            <person name="Ortiz-Santana B."/>
            <person name="Ovrebo C."/>
            <person name="Racz N."/>
            <person name="Riley R."/>
            <person name="Savchenko A."/>
            <person name="Shiryaev A."/>
            <person name="Soop K."/>
            <person name="Spirin V."/>
            <person name="Szebenyi C."/>
            <person name="Tomsovsky M."/>
            <person name="Tulloss R.E."/>
            <person name="Uehling J."/>
            <person name="Grigoriev I.V."/>
            <person name="Vagvolgyi C."/>
            <person name="Papp T."/>
            <person name="Martin F.M."/>
            <person name="Miettinen O."/>
            <person name="Hibbett D.S."/>
            <person name="Nagy L.G."/>
        </authorList>
    </citation>
    <scope>NUCLEOTIDE SEQUENCE [LARGE SCALE GENOMIC DNA]</scope>
    <source>
        <strain evidence="2 3">FP101781</strain>
    </source>
</reference>
<keyword evidence="3" id="KW-1185">Reference proteome</keyword>
<evidence type="ECO:0000313" key="2">
    <source>
        <dbReference type="EMBL" id="TEB20044.1"/>
    </source>
</evidence>
<proteinExistence type="predicted"/>
<dbReference type="Proteomes" id="UP000298030">
    <property type="component" value="Unassembled WGS sequence"/>
</dbReference>
<dbReference type="AlphaFoldDB" id="A0A4Y7SFZ1"/>
<accession>A0A4Y7SFZ1</accession>
<name>A0A4Y7SFZ1_COPMI</name>
<evidence type="ECO:0000313" key="3">
    <source>
        <dbReference type="Proteomes" id="UP000298030"/>
    </source>
</evidence>